<dbReference type="Pfam" id="PF08263">
    <property type="entry name" value="LRRNT_2"/>
    <property type="match status" value="1"/>
</dbReference>
<keyword evidence="1" id="KW-0433">Leucine-rich repeat</keyword>
<dbReference type="InterPro" id="IPR013210">
    <property type="entry name" value="LRR_N_plant-typ"/>
</dbReference>
<dbReference type="PANTHER" id="PTHR48065">
    <property type="entry name" value="OS10G0469600 PROTEIN"/>
    <property type="match status" value="1"/>
</dbReference>
<organism evidence="5 6">
    <name type="scientific">Acacia crassicarpa</name>
    <name type="common">northern wattle</name>
    <dbReference type="NCBI Taxonomy" id="499986"/>
    <lineage>
        <taxon>Eukaryota</taxon>
        <taxon>Viridiplantae</taxon>
        <taxon>Streptophyta</taxon>
        <taxon>Embryophyta</taxon>
        <taxon>Tracheophyta</taxon>
        <taxon>Spermatophyta</taxon>
        <taxon>Magnoliopsida</taxon>
        <taxon>eudicotyledons</taxon>
        <taxon>Gunneridae</taxon>
        <taxon>Pentapetalae</taxon>
        <taxon>rosids</taxon>
        <taxon>fabids</taxon>
        <taxon>Fabales</taxon>
        <taxon>Fabaceae</taxon>
        <taxon>Caesalpinioideae</taxon>
        <taxon>mimosoid clade</taxon>
        <taxon>Acacieae</taxon>
        <taxon>Acacia</taxon>
    </lineage>
</organism>
<keyword evidence="2" id="KW-0677">Repeat</keyword>
<dbReference type="EMBL" id="JAWXYG010000007">
    <property type="protein sequence ID" value="KAK4267655.1"/>
    <property type="molecule type" value="Genomic_DNA"/>
</dbReference>
<keyword evidence="6" id="KW-1185">Reference proteome</keyword>
<proteinExistence type="predicted"/>
<dbReference type="AlphaFoldDB" id="A0AAE1MK50"/>
<evidence type="ECO:0000256" key="1">
    <source>
        <dbReference type="ARBA" id="ARBA00022614"/>
    </source>
</evidence>
<dbReference type="InterPro" id="IPR032675">
    <property type="entry name" value="LRR_dom_sf"/>
</dbReference>
<evidence type="ECO:0000313" key="5">
    <source>
        <dbReference type="EMBL" id="KAK4267655.1"/>
    </source>
</evidence>
<dbReference type="PANTHER" id="PTHR48065:SF75">
    <property type="entry name" value="LEUCINE-RICH REPEAT-CONTAINING N-TERMINAL PLANT-TYPE DOMAIN-CONTAINING PROTEIN"/>
    <property type="match status" value="1"/>
</dbReference>
<evidence type="ECO:0000259" key="4">
    <source>
        <dbReference type="Pfam" id="PF08263"/>
    </source>
</evidence>
<reference evidence="5" key="1">
    <citation type="submission" date="2023-10" db="EMBL/GenBank/DDBJ databases">
        <title>Chromosome-level genome of the transformable northern wattle, Acacia crassicarpa.</title>
        <authorList>
            <person name="Massaro I."/>
            <person name="Sinha N.R."/>
            <person name="Poethig S."/>
            <person name="Leichty A.R."/>
        </authorList>
    </citation>
    <scope>NUCLEOTIDE SEQUENCE</scope>
    <source>
        <strain evidence="5">Acra3RX</strain>
        <tissue evidence="5">Leaf</tissue>
    </source>
</reference>
<evidence type="ECO:0000256" key="3">
    <source>
        <dbReference type="SAM" id="SignalP"/>
    </source>
</evidence>
<accession>A0AAE1MK50</accession>
<evidence type="ECO:0000256" key="2">
    <source>
        <dbReference type="ARBA" id="ARBA00022737"/>
    </source>
</evidence>
<evidence type="ECO:0000313" key="6">
    <source>
        <dbReference type="Proteomes" id="UP001293593"/>
    </source>
</evidence>
<dbReference type="Gene3D" id="3.80.10.10">
    <property type="entry name" value="Ribonuclease Inhibitor"/>
    <property type="match status" value="1"/>
</dbReference>
<sequence>MEVWRCWVLVVSFVVLVQTLGIKCCVRQEREALLNIKTYFQTKYNDSMVNELLSSWVTNPKSDCCTWNRVKCHLLSGRVSKLSLQALNVIRSTYDEYPFPKGDLADVSIDFSMFQNFKELTSLNLSQGGFQSLENTTGSCHF</sequence>
<gene>
    <name evidence="5" type="ORF">QN277_024407</name>
</gene>
<feature type="signal peptide" evidence="3">
    <location>
        <begin position="1"/>
        <end position="21"/>
    </location>
</feature>
<keyword evidence="3" id="KW-0732">Signal</keyword>
<feature type="chain" id="PRO_5042127587" description="Leucine-rich repeat-containing N-terminal plant-type domain-containing protein" evidence="3">
    <location>
        <begin position="22"/>
        <end position="142"/>
    </location>
</feature>
<feature type="domain" description="Leucine-rich repeat-containing N-terminal plant-type" evidence="4">
    <location>
        <begin position="28"/>
        <end position="72"/>
    </location>
</feature>
<dbReference type="Proteomes" id="UP001293593">
    <property type="component" value="Unassembled WGS sequence"/>
</dbReference>
<comment type="caution">
    <text evidence="5">The sequence shown here is derived from an EMBL/GenBank/DDBJ whole genome shotgun (WGS) entry which is preliminary data.</text>
</comment>
<protein>
    <recommendedName>
        <fullName evidence="4">Leucine-rich repeat-containing N-terminal plant-type domain-containing protein</fullName>
    </recommendedName>
</protein>
<name>A0AAE1MK50_9FABA</name>